<accession>A0A1F6VJL6</accession>
<reference evidence="1 2" key="1">
    <citation type="journal article" date="2016" name="Nat. Commun.">
        <title>Thousands of microbial genomes shed light on interconnected biogeochemical processes in an aquifer system.</title>
        <authorList>
            <person name="Anantharaman K."/>
            <person name="Brown C.T."/>
            <person name="Hug L.A."/>
            <person name="Sharon I."/>
            <person name="Castelle C.J."/>
            <person name="Probst A.J."/>
            <person name="Thomas B.C."/>
            <person name="Singh A."/>
            <person name="Wilkins M.J."/>
            <person name="Karaoz U."/>
            <person name="Brodie E.L."/>
            <person name="Williams K.H."/>
            <person name="Hubbard S.S."/>
            <person name="Banfield J.F."/>
        </authorList>
    </citation>
    <scope>NUCLEOTIDE SEQUENCE [LARGE SCALE GENOMIC DNA]</scope>
</reference>
<protein>
    <submittedName>
        <fullName evidence="1">Uncharacterized protein</fullName>
    </submittedName>
</protein>
<gene>
    <name evidence="1" type="ORF">A2824_03250</name>
</gene>
<evidence type="ECO:0000313" key="1">
    <source>
        <dbReference type="EMBL" id="OGI69705.1"/>
    </source>
</evidence>
<comment type="caution">
    <text evidence="1">The sequence shown here is derived from an EMBL/GenBank/DDBJ whole genome shotgun (WGS) entry which is preliminary data.</text>
</comment>
<proteinExistence type="predicted"/>
<dbReference type="Proteomes" id="UP000178059">
    <property type="component" value="Unassembled WGS sequence"/>
</dbReference>
<sequence length="119" mass="14650">MENLEKEKYKSFFESRHFKRFLEYRKIKAEDINLAKELFEIDKQNTREGSEVSSILHNFFQFAEKKSAERLESKVIQESSQIKKRMFEIFLYFTKNYDWYTSQHLNVLLESSEWMQLNR</sequence>
<organism evidence="1 2">
    <name type="scientific">Candidatus Nomurabacteria bacterium RIFCSPHIGHO2_01_FULL_42_16</name>
    <dbReference type="NCBI Taxonomy" id="1801743"/>
    <lineage>
        <taxon>Bacteria</taxon>
        <taxon>Candidatus Nomuraibacteriota</taxon>
    </lineage>
</organism>
<dbReference type="AlphaFoldDB" id="A0A1F6VJL6"/>
<dbReference type="EMBL" id="MFTT01000021">
    <property type="protein sequence ID" value="OGI69705.1"/>
    <property type="molecule type" value="Genomic_DNA"/>
</dbReference>
<evidence type="ECO:0000313" key="2">
    <source>
        <dbReference type="Proteomes" id="UP000178059"/>
    </source>
</evidence>
<name>A0A1F6VJL6_9BACT</name>